<sequence>MVFSIPRETSANPIVVFTVSALKCDKLFQSILKDMFESFVTKETTHRKFHTWISLYHWNPIILPSLLLGKQEEFDVSTCVCNYSVRTKKLGTKVVKTDARISGHLKIPPVQMIVGNDGWSFLEYSIG</sequence>
<gene>
    <name evidence="1" type="ORF">AVEN_99997_1</name>
</gene>
<organism evidence="1 2">
    <name type="scientific">Araneus ventricosus</name>
    <name type="common">Orbweaver spider</name>
    <name type="synonym">Epeira ventricosa</name>
    <dbReference type="NCBI Taxonomy" id="182803"/>
    <lineage>
        <taxon>Eukaryota</taxon>
        <taxon>Metazoa</taxon>
        <taxon>Ecdysozoa</taxon>
        <taxon>Arthropoda</taxon>
        <taxon>Chelicerata</taxon>
        <taxon>Arachnida</taxon>
        <taxon>Araneae</taxon>
        <taxon>Araneomorphae</taxon>
        <taxon>Entelegynae</taxon>
        <taxon>Araneoidea</taxon>
        <taxon>Araneidae</taxon>
        <taxon>Araneus</taxon>
    </lineage>
</organism>
<reference evidence="1 2" key="1">
    <citation type="journal article" date="2019" name="Sci. Rep.">
        <title>Orb-weaving spider Araneus ventricosus genome elucidates the spidroin gene catalogue.</title>
        <authorList>
            <person name="Kono N."/>
            <person name="Nakamura H."/>
            <person name="Ohtoshi R."/>
            <person name="Moran D.A.P."/>
            <person name="Shinohara A."/>
            <person name="Yoshida Y."/>
            <person name="Fujiwara M."/>
            <person name="Mori M."/>
            <person name="Tomita M."/>
            <person name="Arakawa K."/>
        </authorList>
    </citation>
    <scope>NUCLEOTIDE SEQUENCE [LARGE SCALE GENOMIC DNA]</scope>
</reference>
<proteinExistence type="predicted"/>
<dbReference type="AlphaFoldDB" id="A0A4Y2JSB7"/>
<dbReference type="EMBL" id="BGPR01003863">
    <property type="protein sequence ID" value="GBM93311.1"/>
    <property type="molecule type" value="Genomic_DNA"/>
</dbReference>
<evidence type="ECO:0000313" key="1">
    <source>
        <dbReference type="EMBL" id="GBM93311.1"/>
    </source>
</evidence>
<keyword evidence="2" id="KW-1185">Reference proteome</keyword>
<evidence type="ECO:0000313" key="2">
    <source>
        <dbReference type="Proteomes" id="UP000499080"/>
    </source>
</evidence>
<name>A0A4Y2JSB7_ARAVE</name>
<accession>A0A4Y2JSB7</accession>
<protein>
    <submittedName>
        <fullName evidence="1">Uncharacterized protein</fullName>
    </submittedName>
</protein>
<dbReference type="Proteomes" id="UP000499080">
    <property type="component" value="Unassembled WGS sequence"/>
</dbReference>
<comment type="caution">
    <text evidence="1">The sequence shown here is derived from an EMBL/GenBank/DDBJ whole genome shotgun (WGS) entry which is preliminary data.</text>
</comment>